<dbReference type="GO" id="GO:0003700">
    <property type="term" value="F:DNA-binding transcription factor activity"/>
    <property type="evidence" value="ECO:0007669"/>
    <property type="project" value="InterPro"/>
</dbReference>
<dbReference type="SUPFAM" id="SSF46785">
    <property type="entry name" value="Winged helix' DNA-binding domain"/>
    <property type="match status" value="1"/>
</dbReference>
<dbReference type="AlphaFoldDB" id="A0A2Z2P058"/>
<evidence type="ECO:0000313" key="6">
    <source>
        <dbReference type="Proteomes" id="UP000250079"/>
    </source>
</evidence>
<evidence type="ECO:0000259" key="4">
    <source>
        <dbReference type="PROSITE" id="PS50949"/>
    </source>
</evidence>
<dbReference type="InterPro" id="IPR036390">
    <property type="entry name" value="WH_DNA-bd_sf"/>
</dbReference>
<name>A0A2Z2P058_9GAMM</name>
<dbReference type="InterPro" id="IPR000524">
    <property type="entry name" value="Tscrpt_reg_HTH_GntR"/>
</dbReference>
<keyword evidence="6" id="KW-1185">Reference proteome</keyword>
<keyword evidence="2" id="KW-0238">DNA-binding</keyword>
<dbReference type="CDD" id="cd07377">
    <property type="entry name" value="WHTH_GntR"/>
    <property type="match status" value="1"/>
</dbReference>
<dbReference type="KEGG" id="gai:IMCC3135_17125"/>
<dbReference type="Pfam" id="PF00392">
    <property type="entry name" value="GntR"/>
    <property type="match status" value="1"/>
</dbReference>
<dbReference type="SUPFAM" id="SSF48008">
    <property type="entry name" value="GntR ligand-binding domain-like"/>
    <property type="match status" value="1"/>
</dbReference>
<dbReference type="EMBL" id="CP018632">
    <property type="protein sequence ID" value="ASJ73507.1"/>
    <property type="molecule type" value="Genomic_DNA"/>
</dbReference>
<dbReference type="InterPro" id="IPR011711">
    <property type="entry name" value="GntR_C"/>
</dbReference>
<keyword evidence="1" id="KW-0805">Transcription regulation</keyword>
<dbReference type="SMART" id="SM00895">
    <property type="entry name" value="FCD"/>
    <property type="match status" value="1"/>
</dbReference>
<dbReference type="Gene3D" id="1.10.10.10">
    <property type="entry name" value="Winged helix-like DNA-binding domain superfamily/Winged helix DNA-binding domain"/>
    <property type="match status" value="1"/>
</dbReference>
<evidence type="ECO:0000313" key="5">
    <source>
        <dbReference type="EMBL" id="ASJ73507.1"/>
    </source>
</evidence>
<dbReference type="InterPro" id="IPR008920">
    <property type="entry name" value="TF_FadR/GntR_C"/>
</dbReference>
<accession>A0A2Z2P058</accession>
<gene>
    <name evidence="5" type="primary">lutR_3</name>
    <name evidence="5" type="ORF">IMCC3135_17125</name>
</gene>
<dbReference type="PROSITE" id="PS50949">
    <property type="entry name" value="HTH_GNTR"/>
    <property type="match status" value="1"/>
</dbReference>
<dbReference type="Proteomes" id="UP000250079">
    <property type="component" value="Chromosome"/>
</dbReference>
<proteinExistence type="predicted"/>
<dbReference type="SMART" id="SM00345">
    <property type="entry name" value="HTH_GNTR"/>
    <property type="match status" value="1"/>
</dbReference>
<feature type="domain" description="HTH gntR-type" evidence="4">
    <location>
        <begin position="27"/>
        <end position="94"/>
    </location>
</feature>
<evidence type="ECO:0000256" key="1">
    <source>
        <dbReference type="ARBA" id="ARBA00023015"/>
    </source>
</evidence>
<reference evidence="5 6" key="1">
    <citation type="submission" date="2016-12" db="EMBL/GenBank/DDBJ databases">
        <authorList>
            <person name="Song W.-J."/>
            <person name="Kurnit D.M."/>
        </authorList>
    </citation>
    <scope>NUCLEOTIDE SEQUENCE [LARGE SCALE GENOMIC DNA]</scope>
    <source>
        <strain evidence="5 6">IMCC3135</strain>
    </source>
</reference>
<dbReference type="InterPro" id="IPR036388">
    <property type="entry name" value="WH-like_DNA-bd_sf"/>
</dbReference>
<dbReference type="Pfam" id="PF07729">
    <property type="entry name" value="FCD"/>
    <property type="match status" value="1"/>
</dbReference>
<evidence type="ECO:0000256" key="2">
    <source>
        <dbReference type="ARBA" id="ARBA00023125"/>
    </source>
</evidence>
<evidence type="ECO:0000256" key="3">
    <source>
        <dbReference type="ARBA" id="ARBA00023163"/>
    </source>
</evidence>
<dbReference type="Gene3D" id="1.20.120.530">
    <property type="entry name" value="GntR ligand-binding domain-like"/>
    <property type="match status" value="1"/>
</dbReference>
<dbReference type="OrthoDB" id="6627771at2"/>
<dbReference type="PANTHER" id="PTHR43537">
    <property type="entry name" value="TRANSCRIPTIONAL REGULATOR, GNTR FAMILY"/>
    <property type="match status" value="1"/>
</dbReference>
<dbReference type="GO" id="GO:0003677">
    <property type="term" value="F:DNA binding"/>
    <property type="evidence" value="ECO:0007669"/>
    <property type="project" value="UniProtKB-KW"/>
</dbReference>
<sequence>MKDYKRNLMSEKVGKSAVKLSPVPRRASLAETVYEKILALIISPKTPPGSRLSVDALGRDLKVSQTPIRQALVRLQAQGLVVKAQNVGYSTAPLPSAKVYKDIFQFRLLVEPEVARMAAENMSKKDVSKLEVLMARMEDPVQKELNLRYGQFAVDDGKFHMWIAEKAGNSITTHALEQLHTHTHLFRLRNHHTVTEEAIVEHRAIFNAVIKRKALLARDAMFNHIEASFKRMVPYFGE</sequence>
<dbReference type="PANTHER" id="PTHR43537:SF24">
    <property type="entry name" value="GLUCONATE OPERON TRANSCRIPTIONAL REPRESSOR"/>
    <property type="match status" value="1"/>
</dbReference>
<keyword evidence="3" id="KW-0804">Transcription</keyword>
<organism evidence="5 6">
    <name type="scientific">Granulosicoccus antarcticus IMCC3135</name>
    <dbReference type="NCBI Taxonomy" id="1192854"/>
    <lineage>
        <taxon>Bacteria</taxon>
        <taxon>Pseudomonadati</taxon>
        <taxon>Pseudomonadota</taxon>
        <taxon>Gammaproteobacteria</taxon>
        <taxon>Chromatiales</taxon>
        <taxon>Granulosicoccaceae</taxon>
        <taxon>Granulosicoccus</taxon>
    </lineage>
</organism>
<protein>
    <submittedName>
        <fullName evidence="5">HTH-type transcriptional regulator LutR</fullName>
    </submittedName>
</protein>